<evidence type="ECO:0000313" key="3">
    <source>
        <dbReference type="EMBL" id="MFC0540747.1"/>
    </source>
</evidence>
<keyword evidence="1" id="KW-0677">Repeat</keyword>
<evidence type="ECO:0000259" key="2">
    <source>
        <dbReference type="Pfam" id="PF24883"/>
    </source>
</evidence>
<keyword evidence="4" id="KW-1185">Reference proteome</keyword>
<reference evidence="3 4" key="1">
    <citation type="submission" date="2024-09" db="EMBL/GenBank/DDBJ databases">
        <authorList>
            <person name="Sun Q."/>
            <person name="Mori K."/>
        </authorList>
    </citation>
    <scope>NUCLEOTIDE SEQUENCE [LARGE SCALE GENOMIC DNA]</scope>
    <source>
        <strain evidence="3 4">TBRC 1432</strain>
    </source>
</reference>
<accession>A0ABV6MKV8</accession>
<evidence type="ECO:0000313" key="4">
    <source>
        <dbReference type="Proteomes" id="UP001589810"/>
    </source>
</evidence>
<protein>
    <recommendedName>
        <fullName evidence="2">Nephrocystin 3-like N-terminal domain-containing protein</fullName>
    </recommendedName>
</protein>
<name>A0ABV6MKV8_9PSEU</name>
<gene>
    <name evidence="3" type="ORF">ACFFH7_04615</name>
</gene>
<dbReference type="EMBL" id="JBHLUD010000001">
    <property type="protein sequence ID" value="MFC0540747.1"/>
    <property type="molecule type" value="Genomic_DNA"/>
</dbReference>
<comment type="caution">
    <text evidence="3">The sequence shown here is derived from an EMBL/GenBank/DDBJ whole genome shotgun (WGS) entry which is preliminary data.</text>
</comment>
<dbReference type="Proteomes" id="UP001589810">
    <property type="component" value="Unassembled WGS sequence"/>
</dbReference>
<organism evidence="3 4">
    <name type="scientific">Kutzneria chonburiensis</name>
    <dbReference type="NCBI Taxonomy" id="1483604"/>
    <lineage>
        <taxon>Bacteria</taxon>
        <taxon>Bacillati</taxon>
        <taxon>Actinomycetota</taxon>
        <taxon>Actinomycetes</taxon>
        <taxon>Pseudonocardiales</taxon>
        <taxon>Pseudonocardiaceae</taxon>
        <taxon>Kutzneria</taxon>
    </lineage>
</organism>
<dbReference type="Pfam" id="PF24883">
    <property type="entry name" value="NPHP3_N"/>
    <property type="match status" value="1"/>
</dbReference>
<proteinExistence type="predicted"/>
<dbReference type="Gene3D" id="1.25.40.10">
    <property type="entry name" value="Tetratricopeptide repeat domain"/>
    <property type="match status" value="3"/>
</dbReference>
<feature type="domain" description="Nephrocystin 3-like N-terminal" evidence="2">
    <location>
        <begin position="58"/>
        <end position="177"/>
    </location>
</feature>
<dbReference type="InterPro" id="IPR011990">
    <property type="entry name" value="TPR-like_helical_dom_sf"/>
</dbReference>
<evidence type="ECO:0000256" key="1">
    <source>
        <dbReference type="ARBA" id="ARBA00022737"/>
    </source>
</evidence>
<sequence>MADNSGIVSTGANAINIQYLAPSALVRTQYHRQVERIAPPALTDRAAELAELAAFCTSSTGYAWWRAKAWSGKSALMSWFVLHPPPGVRIVSFFITARLAAQNDRNAFVENVLEQLLALLGESMPAFLTESTREAHLLDHLSRAAAACSSRGEHFVLLVDGLDEDRGVDEHSIAALLPLSPPPGMHVLVAGRPNPPVPGDVPAHHPLRDPSIIRELTPSPRAQALRVEMEKDLKRLLLNPDSRDLLGLVTAAGGGLSAADLVSLTGQLLWEIDGQLQTIAGRSFAIRDPYYSTEAPSAYLLAHEELQLTALDMLGPVRLAGYRDRLHTWAHGYRDRQWPADTPEYLLRGYFRMLIATDNIPELLSCATDTHRQDRLLSLTGGDTAALAELRSAMETLAAKENPDLVALTRLAIHRDHLTERHADVPVELAAAWAALRNYDRAEAIADSMAAPDEQAAALAQVAKAMLAAGIRDRAMELLDRAERIARTATDYEERAEALSAVAVALVKAREPDRAEALVTDINPVEERDEAMSKVAIALAAVGAYDRAEALFGAITAPEYEVDALIALAPTLGDDAVERVRDAITAHMAWNPRHRMQPLAALITELVGGGATDKAHDLLRWARKLAAQATDAASRRFLAEALVAVGELDEAETTARTVGDPVERAAALVTVANGHRGRAAELLDLARRTLPAPPDDDDDVLVSIADGFARIGDTRAAAAAADGILDQRHSTKALARIAMTLLDGGHRDQAIAFVTRAEQRVHGESAGVRGRLEASARIAEALAMAGDHTHAAEVIGRVDTHGLSFTAAHELGVAVALGGDLERGLSIAVRQDRLIIDGLTTVAARLAEAGQLSSALDVLGRAAGYADNPGLPWNTVNGLVRMLVSVGAVDRAEQVARAMPRDDLRSELLATLAIAAAENDSGGRAVELVERIADSLDRPDVRTALAGVLALAGQFDRALEIVPRRRNRMARDAWPAMAWAFARSGHLDAAMQVVDSLREPDTRHRALAKVAHATALAGQVEAAVELSHMVDDPSALVDVVKAVAAAGDLERAEEVARTISDQRRRGEALLKLGLVAEALTLTDWRLAVPDVVKTAPDALAEIFGELDRVYGRSAEV</sequence>
<dbReference type="SUPFAM" id="SSF48452">
    <property type="entry name" value="TPR-like"/>
    <property type="match status" value="1"/>
</dbReference>
<dbReference type="RefSeq" id="WP_273939581.1">
    <property type="nucleotide sequence ID" value="NZ_CP097263.1"/>
</dbReference>
<dbReference type="InterPro" id="IPR056884">
    <property type="entry name" value="NPHP3-like_N"/>
</dbReference>